<comment type="caution">
    <text evidence="1">The sequence shown here is derived from an EMBL/GenBank/DDBJ whole genome shotgun (WGS) entry which is preliminary data.</text>
</comment>
<evidence type="ECO:0000313" key="2">
    <source>
        <dbReference type="Proteomes" id="UP000070198"/>
    </source>
</evidence>
<organism evidence="1 2">
    <name type="scientific">Streptococcus gallolyticus</name>
    <dbReference type="NCBI Taxonomy" id="315405"/>
    <lineage>
        <taxon>Bacteria</taxon>
        <taxon>Bacillati</taxon>
        <taxon>Bacillota</taxon>
        <taxon>Bacilli</taxon>
        <taxon>Lactobacillales</taxon>
        <taxon>Streptococcaceae</taxon>
        <taxon>Streptococcus</taxon>
    </lineage>
</organism>
<protein>
    <submittedName>
        <fullName evidence="1">Beta-hexosaminidase</fullName>
        <ecNumber evidence="1">3.2.1.52</ecNumber>
    </submittedName>
</protein>
<reference evidence="1 2" key="1">
    <citation type="submission" date="2016-01" db="EMBL/GenBank/DDBJ databases">
        <title>Highly variable Streptococcus oralis are common among viridans streptococci isolated from primates.</title>
        <authorList>
            <person name="Denapaite D."/>
            <person name="Rieger M."/>
            <person name="Koendgen S."/>
            <person name="Brueckner R."/>
            <person name="Ochigava I."/>
            <person name="Kappeler P."/>
            <person name="Maetz-Rensing K."/>
            <person name="Leendertz F."/>
            <person name="Hakenbeck R."/>
        </authorList>
    </citation>
    <scope>NUCLEOTIDE SEQUENCE [LARGE SCALE GENOMIC DNA]</scope>
    <source>
        <strain evidence="1 2">DD02</strain>
    </source>
</reference>
<name>A0A139N934_9STRE</name>
<dbReference type="EC" id="3.2.1.52" evidence="1"/>
<evidence type="ECO:0000313" key="1">
    <source>
        <dbReference type="EMBL" id="KXT72500.1"/>
    </source>
</evidence>
<proteinExistence type="predicted"/>
<dbReference type="EMBL" id="LQOF01000054">
    <property type="protein sequence ID" value="KXT72500.1"/>
    <property type="molecule type" value="Genomic_DNA"/>
</dbReference>
<dbReference type="AlphaFoldDB" id="A0A139N934"/>
<sequence length="51" mass="5879">MYDLPNIKTYINAYCLTDIVVEETLKKVLGQSDFKGISPVDPFCGKDYLRY</sequence>
<dbReference type="PATRIC" id="fig|315405.11.peg.549"/>
<accession>A0A139N934</accession>
<dbReference type="Proteomes" id="UP000070198">
    <property type="component" value="Unassembled WGS sequence"/>
</dbReference>
<keyword evidence="1" id="KW-0378">Hydrolase</keyword>
<keyword evidence="1" id="KW-0326">Glycosidase</keyword>
<dbReference type="GO" id="GO:0004563">
    <property type="term" value="F:beta-N-acetylhexosaminidase activity"/>
    <property type="evidence" value="ECO:0007669"/>
    <property type="project" value="UniProtKB-EC"/>
</dbReference>
<gene>
    <name evidence="1" type="ORF">SGADD02_00490</name>
</gene>